<dbReference type="InterPro" id="IPR036163">
    <property type="entry name" value="HMA_dom_sf"/>
</dbReference>
<organism evidence="2 3">
    <name type="scientific">Sellimonas caecigallum</name>
    <dbReference type="NCBI Taxonomy" id="2592333"/>
    <lineage>
        <taxon>Bacteria</taxon>
        <taxon>Bacillati</taxon>
        <taxon>Bacillota</taxon>
        <taxon>Clostridia</taxon>
        <taxon>Lachnospirales</taxon>
        <taxon>Lachnospiraceae</taxon>
        <taxon>Sellimonas</taxon>
    </lineage>
</organism>
<dbReference type="Proteomes" id="UP000779049">
    <property type="component" value="Unassembled WGS sequence"/>
</dbReference>
<evidence type="ECO:0000259" key="1">
    <source>
        <dbReference type="PROSITE" id="PS50846"/>
    </source>
</evidence>
<protein>
    <submittedName>
        <fullName evidence="2">Heavy-metal-associated domain-containing protein</fullName>
    </submittedName>
</protein>
<name>A0ABS7L6L9_9FIRM</name>
<reference evidence="2 3" key="1">
    <citation type="journal article" date="2020" name="New Microbes New Infect">
        <title>Sellimonas caecigallum sp. nov., description and genome sequence of a new member of the Sellimonas genus isolated from the cecum of feral chicken.</title>
        <authorList>
            <person name="Wongkuna S."/>
            <person name="Ghimire S."/>
            <person name="Antony L."/>
            <person name="Chankhamhaengdecha S."/>
            <person name="Janvilisri T."/>
            <person name="Scaria J."/>
        </authorList>
    </citation>
    <scope>NUCLEOTIDE SEQUENCE [LARGE SCALE GENOMIC DNA]</scope>
    <source>
        <strain evidence="2 3">SW451</strain>
    </source>
</reference>
<dbReference type="InterPro" id="IPR006121">
    <property type="entry name" value="HMA_dom"/>
</dbReference>
<sequence>MKKKFKMQDLDCAHCAAKMEDGIKKIDGVKDATISFMAQKLTIEADDDRFEEIMAKVAKVCSKIEPDCKIVM</sequence>
<comment type="caution">
    <text evidence="2">The sequence shown here is derived from an EMBL/GenBank/DDBJ whole genome shotgun (WGS) entry which is preliminary data.</text>
</comment>
<accession>A0ABS7L6L9</accession>
<proteinExistence type="predicted"/>
<dbReference type="Gene3D" id="3.30.70.100">
    <property type="match status" value="1"/>
</dbReference>
<dbReference type="RefSeq" id="WP_087199242.1">
    <property type="nucleotide sequence ID" value="NZ_CP173660.1"/>
</dbReference>
<gene>
    <name evidence="2" type="ORF">FLB61_06145</name>
</gene>
<dbReference type="Pfam" id="PF00403">
    <property type="entry name" value="HMA"/>
    <property type="match status" value="1"/>
</dbReference>
<dbReference type="SUPFAM" id="SSF55008">
    <property type="entry name" value="HMA, heavy metal-associated domain"/>
    <property type="match status" value="1"/>
</dbReference>
<evidence type="ECO:0000313" key="3">
    <source>
        <dbReference type="Proteomes" id="UP000779049"/>
    </source>
</evidence>
<dbReference type="CDD" id="cd00371">
    <property type="entry name" value="HMA"/>
    <property type="match status" value="1"/>
</dbReference>
<keyword evidence="3" id="KW-1185">Reference proteome</keyword>
<evidence type="ECO:0000313" key="2">
    <source>
        <dbReference type="EMBL" id="MBY0758670.1"/>
    </source>
</evidence>
<feature type="domain" description="HMA" evidence="1">
    <location>
        <begin position="1"/>
        <end position="69"/>
    </location>
</feature>
<dbReference type="PROSITE" id="PS50846">
    <property type="entry name" value="HMA_2"/>
    <property type="match status" value="1"/>
</dbReference>
<dbReference type="EMBL" id="VIRV01000006">
    <property type="protein sequence ID" value="MBY0758670.1"/>
    <property type="molecule type" value="Genomic_DNA"/>
</dbReference>